<dbReference type="Proteomes" id="UP001590951">
    <property type="component" value="Unassembled WGS sequence"/>
</dbReference>
<sequence length="157" mass="17665">MNDHDTAPTKDALLNHTLPSQARVDLRGIVNLGSACYLSASIYLLRACPHLRGAFTQDPFPNIINMSLIIPAKPALFKSYLKLCGDICSTMRQVERIEVVDPYSPTRLLGALQEPKPNWDQNTQQDAMEAFDIMQHALHEITNKASVRRFLQQYAVD</sequence>
<dbReference type="SUPFAM" id="SSF54001">
    <property type="entry name" value="Cysteine proteinases"/>
    <property type="match status" value="1"/>
</dbReference>
<dbReference type="InterPro" id="IPR001394">
    <property type="entry name" value="Peptidase_C19_UCH"/>
</dbReference>
<feature type="domain" description="USP" evidence="1">
    <location>
        <begin position="27"/>
        <end position="157"/>
    </location>
</feature>
<evidence type="ECO:0000313" key="3">
    <source>
        <dbReference type="Proteomes" id="UP001590951"/>
    </source>
</evidence>
<comment type="caution">
    <text evidence="2">The sequence shown here is derived from an EMBL/GenBank/DDBJ whole genome shotgun (WGS) entry which is preliminary data.</text>
</comment>
<dbReference type="Pfam" id="PF00443">
    <property type="entry name" value="UCH"/>
    <property type="match status" value="1"/>
</dbReference>
<dbReference type="Gene3D" id="3.90.70.10">
    <property type="entry name" value="Cysteine proteinases"/>
    <property type="match status" value="1"/>
</dbReference>
<protein>
    <recommendedName>
        <fullName evidence="1">USP domain-containing protein</fullName>
    </recommendedName>
</protein>
<keyword evidence="3" id="KW-1185">Reference proteome</keyword>
<name>A0ABR4BB55_9LECA</name>
<evidence type="ECO:0000313" key="2">
    <source>
        <dbReference type="EMBL" id="KAL2055089.1"/>
    </source>
</evidence>
<reference evidence="2 3" key="1">
    <citation type="submission" date="2024-09" db="EMBL/GenBank/DDBJ databases">
        <title>Rethinking Asexuality: The Enigmatic Case of Functional Sexual Genes in Lepraria (Stereocaulaceae).</title>
        <authorList>
            <person name="Doellman M."/>
            <person name="Sun Y."/>
            <person name="Barcenas-Pena A."/>
            <person name="Lumbsch H.T."/>
            <person name="Grewe F."/>
        </authorList>
    </citation>
    <scope>NUCLEOTIDE SEQUENCE [LARGE SCALE GENOMIC DNA]</scope>
    <source>
        <strain evidence="2 3">Grewe 0041</strain>
    </source>
</reference>
<dbReference type="InterPro" id="IPR038765">
    <property type="entry name" value="Papain-like_cys_pep_sf"/>
</dbReference>
<accession>A0ABR4BB55</accession>
<proteinExistence type="predicted"/>
<evidence type="ECO:0000259" key="1">
    <source>
        <dbReference type="PROSITE" id="PS50235"/>
    </source>
</evidence>
<organism evidence="2 3">
    <name type="scientific">Lepraria finkii</name>
    <dbReference type="NCBI Taxonomy" id="1340010"/>
    <lineage>
        <taxon>Eukaryota</taxon>
        <taxon>Fungi</taxon>
        <taxon>Dikarya</taxon>
        <taxon>Ascomycota</taxon>
        <taxon>Pezizomycotina</taxon>
        <taxon>Lecanoromycetes</taxon>
        <taxon>OSLEUM clade</taxon>
        <taxon>Lecanoromycetidae</taxon>
        <taxon>Lecanorales</taxon>
        <taxon>Lecanorineae</taxon>
        <taxon>Stereocaulaceae</taxon>
        <taxon>Lepraria</taxon>
    </lineage>
</organism>
<dbReference type="InterPro" id="IPR028889">
    <property type="entry name" value="USP"/>
</dbReference>
<dbReference type="EMBL" id="JBHFEH010000012">
    <property type="protein sequence ID" value="KAL2055089.1"/>
    <property type="molecule type" value="Genomic_DNA"/>
</dbReference>
<dbReference type="PROSITE" id="PS50235">
    <property type="entry name" value="USP_3"/>
    <property type="match status" value="1"/>
</dbReference>
<gene>
    <name evidence="2" type="ORF">ABVK25_004427</name>
</gene>